<dbReference type="SMART" id="SM00388">
    <property type="entry name" value="HisKA"/>
    <property type="match status" value="1"/>
</dbReference>
<evidence type="ECO:0000256" key="2">
    <source>
        <dbReference type="ARBA" id="ARBA00004236"/>
    </source>
</evidence>
<evidence type="ECO:0000256" key="5">
    <source>
        <dbReference type="ARBA" id="ARBA00022679"/>
    </source>
</evidence>
<dbReference type="InterPro" id="IPR003660">
    <property type="entry name" value="HAMP_dom"/>
</dbReference>
<dbReference type="CDD" id="cd00082">
    <property type="entry name" value="HisKA"/>
    <property type="match status" value="1"/>
</dbReference>
<feature type="domain" description="Histidine kinase" evidence="13">
    <location>
        <begin position="261"/>
        <end position="468"/>
    </location>
</feature>
<evidence type="ECO:0000259" key="14">
    <source>
        <dbReference type="PROSITE" id="PS50885"/>
    </source>
</evidence>
<dbReference type="PROSITE" id="PS50109">
    <property type="entry name" value="HIS_KIN"/>
    <property type="match status" value="1"/>
</dbReference>
<dbReference type="InterPro" id="IPR036890">
    <property type="entry name" value="HATPase_C_sf"/>
</dbReference>
<keyword evidence="9" id="KW-0902">Two-component regulatory system</keyword>
<keyword evidence="7 15" id="KW-0418">Kinase</keyword>
<evidence type="ECO:0000313" key="15">
    <source>
        <dbReference type="EMBL" id="NMH99263.1"/>
    </source>
</evidence>
<dbReference type="SMART" id="SM00387">
    <property type="entry name" value="HATPase_c"/>
    <property type="match status" value="1"/>
</dbReference>
<dbReference type="PROSITE" id="PS50885">
    <property type="entry name" value="HAMP"/>
    <property type="match status" value="1"/>
</dbReference>
<dbReference type="PRINTS" id="PR00344">
    <property type="entry name" value="BCTRLSENSOR"/>
</dbReference>
<dbReference type="EC" id="2.7.13.3" evidence="3"/>
<dbReference type="Gene3D" id="3.30.565.10">
    <property type="entry name" value="Histidine kinase-like ATPase, C-terminal domain"/>
    <property type="match status" value="1"/>
</dbReference>
<protein>
    <recommendedName>
        <fullName evidence="3">histidine kinase</fullName>
        <ecNumber evidence="3">2.7.13.3</ecNumber>
    </recommendedName>
</protein>
<dbReference type="InterPro" id="IPR003661">
    <property type="entry name" value="HisK_dim/P_dom"/>
</dbReference>
<name>A0ABX1SCG7_9PSEU</name>
<dbReference type="PANTHER" id="PTHR45436:SF5">
    <property type="entry name" value="SENSOR HISTIDINE KINASE TRCS"/>
    <property type="match status" value="1"/>
</dbReference>
<organism evidence="15 16">
    <name type="scientific">Pseudonocardia acidicola</name>
    <dbReference type="NCBI Taxonomy" id="2724939"/>
    <lineage>
        <taxon>Bacteria</taxon>
        <taxon>Bacillati</taxon>
        <taxon>Actinomycetota</taxon>
        <taxon>Actinomycetes</taxon>
        <taxon>Pseudonocardiales</taxon>
        <taxon>Pseudonocardiaceae</taxon>
        <taxon>Pseudonocardia</taxon>
    </lineage>
</organism>
<dbReference type="InterPro" id="IPR003594">
    <property type="entry name" value="HATPase_dom"/>
</dbReference>
<dbReference type="InterPro" id="IPR005467">
    <property type="entry name" value="His_kinase_dom"/>
</dbReference>
<dbReference type="EMBL" id="JAAXLA010000033">
    <property type="protein sequence ID" value="NMH99263.1"/>
    <property type="molecule type" value="Genomic_DNA"/>
</dbReference>
<dbReference type="Gene3D" id="1.10.287.130">
    <property type="match status" value="1"/>
</dbReference>
<reference evidence="15 16" key="1">
    <citation type="submission" date="2020-04" db="EMBL/GenBank/DDBJ databases">
        <authorList>
            <person name="Klaysubun C."/>
            <person name="Duangmal K."/>
            <person name="Lipun K."/>
        </authorList>
    </citation>
    <scope>NUCLEOTIDE SEQUENCE [LARGE SCALE GENOMIC DNA]</scope>
    <source>
        <strain evidence="15 16">K10HN5</strain>
    </source>
</reference>
<feature type="compositionally biased region" description="Pro residues" evidence="11">
    <location>
        <begin position="486"/>
        <end position="502"/>
    </location>
</feature>
<evidence type="ECO:0000256" key="3">
    <source>
        <dbReference type="ARBA" id="ARBA00012438"/>
    </source>
</evidence>
<evidence type="ECO:0000313" key="16">
    <source>
        <dbReference type="Proteomes" id="UP000820669"/>
    </source>
</evidence>
<dbReference type="SUPFAM" id="SSF158472">
    <property type="entry name" value="HAMP domain-like"/>
    <property type="match status" value="1"/>
</dbReference>
<dbReference type="Pfam" id="PF00672">
    <property type="entry name" value="HAMP"/>
    <property type="match status" value="1"/>
</dbReference>
<evidence type="ECO:0000256" key="4">
    <source>
        <dbReference type="ARBA" id="ARBA00022553"/>
    </source>
</evidence>
<proteinExistence type="predicted"/>
<evidence type="ECO:0000256" key="1">
    <source>
        <dbReference type="ARBA" id="ARBA00000085"/>
    </source>
</evidence>
<dbReference type="SUPFAM" id="SSF47384">
    <property type="entry name" value="Homodimeric domain of signal transducing histidine kinase"/>
    <property type="match status" value="1"/>
</dbReference>
<evidence type="ECO:0000256" key="12">
    <source>
        <dbReference type="SAM" id="Phobius"/>
    </source>
</evidence>
<dbReference type="SUPFAM" id="SSF55874">
    <property type="entry name" value="ATPase domain of HSP90 chaperone/DNA topoisomerase II/histidine kinase"/>
    <property type="match status" value="1"/>
</dbReference>
<evidence type="ECO:0000256" key="8">
    <source>
        <dbReference type="ARBA" id="ARBA00022989"/>
    </source>
</evidence>
<dbReference type="Proteomes" id="UP000820669">
    <property type="component" value="Unassembled WGS sequence"/>
</dbReference>
<keyword evidence="5" id="KW-0808">Transferase</keyword>
<evidence type="ECO:0000256" key="7">
    <source>
        <dbReference type="ARBA" id="ARBA00022777"/>
    </source>
</evidence>
<dbReference type="InterPro" id="IPR036097">
    <property type="entry name" value="HisK_dim/P_sf"/>
</dbReference>
<comment type="subcellular location">
    <subcellularLocation>
        <location evidence="2">Cell membrane</location>
    </subcellularLocation>
</comment>
<keyword evidence="10 12" id="KW-0472">Membrane</keyword>
<feature type="transmembrane region" description="Helical" evidence="12">
    <location>
        <begin position="176"/>
        <end position="199"/>
    </location>
</feature>
<sequence>MGRLRGRLRARFGVRAASALAAAAAVAVVLVIAGAALVFLLNYFLRMSLEDTATQQTTQLGERVAANFEGELKKNAVEATGARSDLVQVITDYAPRDGHDIQVLGASDPLSYKPPMTDLMPAAGEIQVDPGRQVQLDDGTMEQALIVAQGMKASGRTIVVLAAQPLDGVYKAVDTVFYMVLIGVPILVVVAGFFTYLFAGRALRPVEAMRAQVAGMTDRDLGRRVPVPPARDEVGRLAETMNAMLARLQNAQGVQRRFVADASHELRSPLATIATGLELMDGPGGADRETVATLRQEAERLNRLVEGLLLLARADERGLQPRREEVDLDEVVQAERGRPSDVGGAGPEVRAEPVRVVGDRGQLVRVVRNLVDNARRHARSKVLVTVRRAGGQAVIEVADDGPGVPPADRARVFERFVRLDEARSRGDGGAGLGLAIVAEVVAAHGGSVEVDEAPGGGALFRVRLPVAEEAPDADRTGALPRTAPAAPSPVRRPSPAPRPPAGAPAVTRSSR</sequence>
<dbReference type="InterPro" id="IPR050428">
    <property type="entry name" value="TCS_sensor_his_kinase"/>
</dbReference>
<dbReference type="Pfam" id="PF02518">
    <property type="entry name" value="HATPase_c"/>
    <property type="match status" value="1"/>
</dbReference>
<evidence type="ECO:0000256" key="10">
    <source>
        <dbReference type="ARBA" id="ARBA00023136"/>
    </source>
</evidence>
<dbReference type="GO" id="GO:0016301">
    <property type="term" value="F:kinase activity"/>
    <property type="evidence" value="ECO:0007669"/>
    <property type="project" value="UniProtKB-KW"/>
</dbReference>
<keyword evidence="4" id="KW-0597">Phosphoprotein</keyword>
<keyword evidence="6 12" id="KW-0812">Transmembrane</keyword>
<evidence type="ECO:0000256" key="9">
    <source>
        <dbReference type="ARBA" id="ARBA00023012"/>
    </source>
</evidence>
<dbReference type="InterPro" id="IPR004358">
    <property type="entry name" value="Sig_transdc_His_kin-like_C"/>
</dbReference>
<feature type="domain" description="HAMP" evidence="14">
    <location>
        <begin position="200"/>
        <end position="253"/>
    </location>
</feature>
<dbReference type="PANTHER" id="PTHR45436">
    <property type="entry name" value="SENSOR HISTIDINE KINASE YKOH"/>
    <property type="match status" value="1"/>
</dbReference>
<evidence type="ECO:0000256" key="6">
    <source>
        <dbReference type="ARBA" id="ARBA00022692"/>
    </source>
</evidence>
<feature type="transmembrane region" description="Helical" evidence="12">
    <location>
        <begin position="12"/>
        <end position="45"/>
    </location>
</feature>
<feature type="region of interest" description="Disordered" evidence="11">
    <location>
        <begin position="469"/>
        <end position="511"/>
    </location>
</feature>
<comment type="catalytic activity">
    <reaction evidence="1">
        <text>ATP + protein L-histidine = ADP + protein N-phospho-L-histidine.</text>
        <dbReference type="EC" id="2.7.13.3"/>
    </reaction>
</comment>
<comment type="caution">
    <text evidence="15">The sequence shown here is derived from an EMBL/GenBank/DDBJ whole genome shotgun (WGS) entry which is preliminary data.</text>
</comment>
<keyword evidence="16" id="KW-1185">Reference proteome</keyword>
<evidence type="ECO:0000256" key="11">
    <source>
        <dbReference type="SAM" id="MobiDB-lite"/>
    </source>
</evidence>
<keyword evidence="8 12" id="KW-1133">Transmembrane helix</keyword>
<dbReference type="SMART" id="SM00304">
    <property type="entry name" value="HAMP"/>
    <property type="match status" value="1"/>
</dbReference>
<accession>A0ABX1SCG7</accession>
<dbReference type="Gene3D" id="6.10.340.10">
    <property type="match status" value="1"/>
</dbReference>
<dbReference type="Pfam" id="PF00512">
    <property type="entry name" value="HisKA"/>
    <property type="match status" value="1"/>
</dbReference>
<dbReference type="CDD" id="cd06225">
    <property type="entry name" value="HAMP"/>
    <property type="match status" value="1"/>
</dbReference>
<evidence type="ECO:0000259" key="13">
    <source>
        <dbReference type="PROSITE" id="PS50109"/>
    </source>
</evidence>
<gene>
    <name evidence="15" type="ORF">HF526_18380</name>
</gene>